<comment type="similarity">
    <text evidence="3 15">Belongs to the FAH family.</text>
</comment>
<feature type="domain" description="Fumarylacetoacetase N-terminal" evidence="17">
    <location>
        <begin position="15"/>
        <end position="120"/>
    </location>
</feature>
<evidence type="ECO:0000256" key="8">
    <source>
        <dbReference type="ARBA" id="ARBA00022837"/>
    </source>
</evidence>
<comment type="cofactor">
    <cofactor evidence="15">
        <name>Mg(2+)</name>
        <dbReference type="ChEBI" id="CHEBI:18420"/>
    </cofactor>
    <cofactor evidence="15">
        <name>Ca(2+)</name>
        <dbReference type="ChEBI" id="CHEBI:29108"/>
    </cofactor>
</comment>
<evidence type="ECO:0000256" key="15">
    <source>
        <dbReference type="RuleBase" id="RU366008"/>
    </source>
</evidence>
<evidence type="ECO:0000256" key="2">
    <source>
        <dbReference type="ARBA" id="ARBA00004782"/>
    </source>
</evidence>
<evidence type="ECO:0000259" key="16">
    <source>
        <dbReference type="Pfam" id="PF01557"/>
    </source>
</evidence>
<dbReference type="EC" id="3.7.1.2" evidence="4 15"/>
<dbReference type="OrthoDB" id="9971669at2759"/>
<evidence type="ECO:0000256" key="5">
    <source>
        <dbReference type="ARBA" id="ARBA00014741"/>
    </source>
</evidence>
<evidence type="ECO:0000256" key="12">
    <source>
        <dbReference type="PIRSR" id="PIRSR605959-1"/>
    </source>
</evidence>
<dbReference type="Gene3D" id="2.30.30.230">
    <property type="entry name" value="Fumarylacetoacetase, N-terminal domain"/>
    <property type="match status" value="1"/>
</dbReference>
<dbReference type="InterPro" id="IPR036663">
    <property type="entry name" value="Fumarylacetoacetase_C_sf"/>
</dbReference>
<evidence type="ECO:0000256" key="9">
    <source>
        <dbReference type="ARBA" id="ARBA00022842"/>
    </source>
</evidence>
<evidence type="ECO:0000256" key="10">
    <source>
        <dbReference type="ARBA" id="ARBA00022878"/>
    </source>
</evidence>
<keyword evidence="10 15" id="KW-0828">Tyrosine catabolism</keyword>
<feature type="binding site" evidence="13">
    <location>
        <position position="242"/>
    </location>
    <ligand>
        <name>substrate</name>
    </ligand>
</feature>
<evidence type="ECO:0000313" key="19">
    <source>
        <dbReference type="Proteomes" id="UP000193498"/>
    </source>
</evidence>
<feature type="binding site" evidence="14">
    <location>
        <position position="203"/>
    </location>
    <ligand>
        <name>Ca(2+)</name>
        <dbReference type="ChEBI" id="CHEBI:29108"/>
    </ligand>
</feature>
<dbReference type="GO" id="GO:0046872">
    <property type="term" value="F:metal ion binding"/>
    <property type="evidence" value="ECO:0007669"/>
    <property type="project" value="UniProtKB-UniRule"/>
</dbReference>
<dbReference type="GO" id="GO:1902000">
    <property type="term" value="P:homogentisate catabolic process"/>
    <property type="evidence" value="ECO:0007669"/>
    <property type="project" value="TreeGrafter"/>
</dbReference>
<comment type="pathway">
    <text evidence="2 15">Amino-acid degradation; L-phenylalanine degradation; acetoacetate and fumarate from L-phenylalanine: step 6/6.</text>
</comment>
<evidence type="ECO:0000259" key="17">
    <source>
        <dbReference type="Pfam" id="PF09298"/>
    </source>
</evidence>
<evidence type="ECO:0000256" key="1">
    <source>
        <dbReference type="ARBA" id="ARBA00000353"/>
    </source>
</evidence>
<keyword evidence="6 14" id="KW-0479">Metal-binding</keyword>
<feature type="binding site" evidence="14">
    <location>
        <position position="259"/>
    </location>
    <ligand>
        <name>Mg(2+)</name>
        <dbReference type="ChEBI" id="CHEBI:18420"/>
    </ligand>
</feature>
<sequence length="422" mass="46017">MSFINVSTDSHFPIQNLPFGVFSTAEKTSPRVGVAIGDQIVDLSVVAEAGLLDGVSGLNAKEVFSQSTLNQYMSLGKPVWSAVRKALQSLLSADNATLRDNAELRAKAFVAQSAAKMHLPAEIGDYTDFYASKEHATNVGIMFRGKENALMPNWTHLPVGYHGRASSVVVSGTDLVRPNGQRVAVKGEPPVFGPSVRLDYELEMAFLVGTGNQLGEPISLRSAKDHIFGVVVMNDWSARDIQSWEYVPLGPFLGKNFGTTISPWVVSLEALEPFLVEQPKQEPQPLPYLKDNEKAGYDINLEVQIKPSGGSEYHTVTRSNLKYMYWSFKQQLTHHAVNGCNMRTGDLCGSGTISGPTEDSFGSLLELTWSGQKELDLGGIKRKFIEDGDEVLMTGFCQGDGYIVGFGDCVGKILPAVNYDQL</sequence>
<accession>A0A1Y1WX77</accession>
<keyword evidence="9 14" id="KW-0460">Magnesium</keyword>
<feature type="binding site" evidence="13">
    <location>
        <position position="352"/>
    </location>
    <ligand>
        <name>substrate</name>
    </ligand>
</feature>
<gene>
    <name evidence="18" type="ORF">K493DRAFT_363090</name>
</gene>
<keyword evidence="7 15" id="KW-0378">Hydrolase</keyword>
<dbReference type="InterPro" id="IPR011234">
    <property type="entry name" value="Fumarylacetoacetase-like_C"/>
</dbReference>
<keyword evidence="11 15" id="KW-0585">Phenylalanine catabolism</keyword>
<feature type="binding site" evidence="14">
    <location>
        <position position="128"/>
    </location>
    <ligand>
        <name>Ca(2+)</name>
        <dbReference type="ChEBI" id="CHEBI:29108"/>
    </ligand>
</feature>
<feature type="binding site" evidence="14">
    <location>
        <position position="235"/>
    </location>
    <ligand>
        <name>Mg(2+)</name>
        <dbReference type="ChEBI" id="CHEBI:18420"/>
    </ligand>
</feature>
<evidence type="ECO:0000256" key="3">
    <source>
        <dbReference type="ARBA" id="ARBA00010211"/>
    </source>
</evidence>
<comment type="caution">
    <text evidence="18">The sequence shown here is derived from an EMBL/GenBank/DDBJ whole genome shotgun (WGS) entry which is preliminary data.</text>
</comment>
<dbReference type="InterPro" id="IPR005959">
    <property type="entry name" value="Fumarylacetoacetase"/>
</dbReference>
<feature type="binding site" evidence="14">
    <location>
        <position position="201"/>
    </location>
    <ligand>
        <name>Ca(2+)</name>
        <dbReference type="ChEBI" id="CHEBI:29108"/>
    </ligand>
</feature>
<dbReference type="GO" id="GO:0006572">
    <property type="term" value="P:L-tyrosine catabolic process"/>
    <property type="evidence" value="ECO:0007669"/>
    <property type="project" value="UniProtKB-UniRule"/>
</dbReference>
<evidence type="ECO:0000313" key="18">
    <source>
        <dbReference type="EMBL" id="ORX78140.1"/>
    </source>
</evidence>
<evidence type="ECO:0000256" key="4">
    <source>
        <dbReference type="ARBA" id="ARBA00012094"/>
    </source>
</evidence>
<dbReference type="SUPFAM" id="SSF63433">
    <property type="entry name" value="Fumarylacetoacetate hydrolase, FAH, N-terminal domain"/>
    <property type="match status" value="1"/>
</dbReference>
<dbReference type="UniPathway" id="UPA00139">
    <property type="reaction ID" value="UER00341"/>
</dbReference>
<dbReference type="InParanoid" id="A0A1Y1WX77"/>
<dbReference type="Pfam" id="PF09298">
    <property type="entry name" value="FAA_hydrolase_N"/>
    <property type="match status" value="1"/>
</dbReference>
<dbReference type="Gene3D" id="3.90.850.10">
    <property type="entry name" value="Fumarylacetoacetase-like, C-terminal domain"/>
    <property type="match status" value="1"/>
</dbReference>
<keyword evidence="8 14" id="KW-0106">Calcium</keyword>
<feature type="binding site" evidence="13">
    <location>
        <position position="246"/>
    </location>
    <ligand>
        <name>substrate</name>
    </ligand>
</feature>
<proteinExistence type="inferred from homology"/>
<dbReference type="Proteomes" id="UP000193498">
    <property type="component" value="Unassembled WGS sequence"/>
</dbReference>
<feature type="binding site" evidence="14">
    <location>
        <position position="235"/>
    </location>
    <ligand>
        <name>Ca(2+)</name>
        <dbReference type="ChEBI" id="CHEBI:29108"/>
    </ligand>
</feature>
<feature type="active site" description="Proton acceptor" evidence="12">
    <location>
        <position position="135"/>
    </location>
</feature>
<dbReference type="FunFam" id="3.90.850.10:FF:000004">
    <property type="entry name" value="Fumarylacetoacetase"/>
    <property type="match status" value="1"/>
</dbReference>
<keyword evidence="19" id="KW-1185">Reference proteome</keyword>
<feature type="domain" description="Fumarylacetoacetase-like C-terminal" evidence="16">
    <location>
        <begin position="126"/>
        <end position="393"/>
    </location>
</feature>
<evidence type="ECO:0000256" key="7">
    <source>
        <dbReference type="ARBA" id="ARBA00022801"/>
    </source>
</evidence>
<comment type="catalytic activity">
    <reaction evidence="1 15">
        <text>4-fumarylacetoacetate + H2O = acetoacetate + fumarate + H(+)</text>
        <dbReference type="Rhea" id="RHEA:10244"/>
        <dbReference type="ChEBI" id="CHEBI:13705"/>
        <dbReference type="ChEBI" id="CHEBI:15377"/>
        <dbReference type="ChEBI" id="CHEBI:15378"/>
        <dbReference type="ChEBI" id="CHEBI:18034"/>
        <dbReference type="ChEBI" id="CHEBI:29806"/>
        <dbReference type="EC" id="3.7.1.2"/>
    </reaction>
</comment>
<protein>
    <recommendedName>
        <fullName evidence="5 15">Fumarylacetoacetase</fullName>
        <ecNumber evidence="4 15">3.7.1.2</ecNumber>
    </recommendedName>
    <alternativeName>
        <fullName evidence="15">Fumarylacetoacetate hydrolase</fullName>
    </alternativeName>
</protein>
<evidence type="ECO:0000256" key="14">
    <source>
        <dbReference type="PIRSR" id="PIRSR605959-3"/>
    </source>
</evidence>
<dbReference type="InterPro" id="IPR036462">
    <property type="entry name" value="Fumarylacetoacetase_N_sf"/>
</dbReference>
<dbReference type="SUPFAM" id="SSF56529">
    <property type="entry name" value="FAH"/>
    <property type="match status" value="1"/>
</dbReference>
<dbReference type="PANTHER" id="PTHR43069:SF2">
    <property type="entry name" value="FUMARYLACETOACETASE"/>
    <property type="match status" value="1"/>
</dbReference>
<reference evidence="18 19" key="1">
    <citation type="submission" date="2016-07" db="EMBL/GenBank/DDBJ databases">
        <title>Pervasive Adenine N6-methylation of Active Genes in Fungi.</title>
        <authorList>
            <consortium name="DOE Joint Genome Institute"/>
            <person name="Mondo S.J."/>
            <person name="Dannebaum R.O."/>
            <person name="Kuo R.C."/>
            <person name="Labutti K."/>
            <person name="Haridas S."/>
            <person name="Kuo A."/>
            <person name="Salamov A."/>
            <person name="Ahrendt S.R."/>
            <person name="Lipzen A."/>
            <person name="Sullivan W."/>
            <person name="Andreopoulos W.B."/>
            <person name="Clum A."/>
            <person name="Lindquist E."/>
            <person name="Daum C."/>
            <person name="Ramamoorthy G.K."/>
            <person name="Gryganskyi A."/>
            <person name="Culley D."/>
            <person name="Magnuson J.K."/>
            <person name="James T.Y."/>
            <person name="O'Malley M.A."/>
            <person name="Stajich J.E."/>
            <person name="Spatafora J.W."/>
            <person name="Visel A."/>
            <person name="Grigoriev I.V."/>
        </authorList>
    </citation>
    <scope>NUCLEOTIDE SEQUENCE [LARGE SCALE GENOMIC DNA]</scope>
    <source>
        <strain evidence="18 19">CBS 931.73</strain>
    </source>
</reference>
<dbReference type="GO" id="GO:0006559">
    <property type="term" value="P:L-phenylalanine catabolic process"/>
    <property type="evidence" value="ECO:0007669"/>
    <property type="project" value="UniProtKB-UniRule"/>
</dbReference>
<organism evidence="18 19">
    <name type="scientific">Basidiobolus meristosporus CBS 931.73</name>
    <dbReference type="NCBI Taxonomy" id="1314790"/>
    <lineage>
        <taxon>Eukaryota</taxon>
        <taxon>Fungi</taxon>
        <taxon>Fungi incertae sedis</taxon>
        <taxon>Zoopagomycota</taxon>
        <taxon>Entomophthoromycotina</taxon>
        <taxon>Basidiobolomycetes</taxon>
        <taxon>Basidiobolales</taxon>
        <taxon>Basidiobolaceae</taxon>
        <taxon>Basidiobolus</taxon>
    </lineage>
</organism>
<dbReference type="STRING" id="1314790.A0A1Y1WX77"/>
<dbReference type="EMBL" id="MCFE01000843">
    <property type="protein sequence ID" value="ORX78140.1"/>
    <property type="molecule type" value="Genomic_DNA"/>
</dbReference>
<name>A0A1Y1WX77_9FUNG</name>
<feature type="binding site" evidence="13">
    <location>
        <position position="130"/>
    </location>
    <ligand>
        <name>substrate</name>
    </ligand>
</feature>
<dbReference type="NCBIfam" id="TIGR01266">
    <property type="entry name" value="fum_ac_acetase"/>
    <property type="match status" value="1"/>
</dbReference>
<evidence type="ECO:0000256" key="11">
    <source>
        <dbReference type="ARBA" id="ARBA00023232"/>
    </source>
</evidence>
<dbReference type="InterPro" id="IPR015377">
    <property type="entry name" value="Fumarylacetoacetase_N"/>
</dbReference>
<dbReference type="AlphaFoldDB" id="A0A1Y1WX77"/>
<feature type="binding site" evidence="14">
    <location>
        <position position="255"/>
    </location>
    <ligand>
        <name>Mg(2+)</name>
        <dbReference type="ChEBI" id="CHEBI:18420"/>
    </ligand>
</feature>
<evidence type="ECO:0000256" key="13">
    <source>
        <dbReference type="PIRSR" id="PIRSR605959-2"/>
    </source>
</evidence>
<dbReference type="FunFam" id="2.30.30.230:FF:000001">
    <property type="entry name" value="Fumarylacetoacetase"/>
    <property type="match status" value="1"/>
</dbReference>
<evidence type="ECO:0000256" key="6">
    <source>
        <dbReference type="ARBA" id="ARBA00022723"/>
    </source>
</evidence>
<dbReference type="GO" id="GO:0004334">
    <property type="term" value="F:fumarylacetoacetase activity"/>
    <property type="evidence" value="ECO:0007669"/>
    <property type="project" value="UniProtKB-UniRule"/>
</dbReference>
<feature type="binding site" evidence="13">
    <location>
        <position position="144"/>
    </location>
    <ligand>
        <name>substrate</name>
    </ligand>
</feature>
<dbReference type="PANTHER" id="PTHR43069">
    <property type="entry name" value="FUMARYLACETOACETASE"/>
    <property type="match status" value="1"/>
</dbReference>
<dbReference type="Pfam" id="PF01557">
    <property type="entry name" value="FAA_hydrolase"/>
    <property type="match status" value="1"/>
</dbReference>